<reference evidence="2 3" key="1">
    <citation type="submission" date="2021-10" db="EMBL/GenBank/DDBJ databases">
        <authorList>
            <person name="Criscuolo A."/>
        </authorList>
    </citation>
    <scope>NUCLEOTIDE SEQUENCE [LARGE SCALE GENOMIC DNA]</scope>
    <source>
        <strain evidence="3">CIP 111883</strain>
    </source>
</reference>
<dbReference type="CDD" id="cd04301">
    <property type="entry name" value="NAT_SF"/>
    <property type="match status" value="1"/>
</dbReference>
<evidence type="ECO:0000313" key="3">
    <source>
        <dbReference type="Proteomes" id="UP000789833"/>
    </source>
</evidence>
<keyword evidence="3" id="KW-1185">Reference proteome</keyword>
<dbReference type="PROSITE" id="PS51186">
    <property type="entry name" value="GNAT"/>
    <property type="match status" value="1"/>
</dbReference>
<feature type="domain" description="N-acetyltransferase" evidence="1">
    <location>
        <begin position="5"/>
        <end position="160"/>
    </location>
</feature>
<protein>
    <recommendedName>
        <fullName evidence="1">N-acetyltransferase domain-containing protein</fullName>
    </recommendedName>
</protein>
<dbReference type="PANTHER" id="PTHR43415:SF3">
    <property type="entry name" value="GNAT-FAMILY ACETYLTRANSFERASE"/>
    <property type="match status" value="1"/>
</dbReference>
<evidence type="ECO:0000313" key="2">
    <source>
        <dbReference type="EMBL" id="CAG9620453.1"/>
    </source>
</evidence>
<dbReference type="InterPro" id="IPR016181">
    <property type="entry name" value="Acyl_CoA_acyltransferase"/>
</dbReference>
<proteinExistence type="predicted"/>
<evidence type="ECO:0000259" key="1">
    <source>
        <dbReference type="PROSITE" id="PS51186"/>
    </source>
</evidence>
<accession>A0ABM8YKY9</accession>
<name>A0ABM8YKY9_9BACI</name>
<dbReference type="Gene3D" id="3.40.630.30">
    <property type="match status" value="1"/>
</dbReference>
<comment type="caution">
    <text evidence="2">The sequence shown here is derived from an EMBL/GenBank/DDBJ whole genome shotgun (WGS) entry which is preliminary data.</text>
</comment>
<gene>
    <name evidence="2" type="ORF">BACCIP111883_01221</name>
</gene>
<dbReference type="Proteomes" id="UP000789833">
    <property type="component" value="Unassembled WGS sequence"/>
</dbReference>
<dbReference type="RefSeq" id="WP_230500375.1">
    <property type="nucleotide sequence ID" value="NZ_CAKJTJ010000004.1"/>
</dbReference>
<dbReference type="InterPro" id="IPR000182">
    <property type="entry name" value="GNAT_dom"/>
</dbReference>
<sequence>MQDYIELTPNTENELVQLLTTESWPFHGNEKPNKEEIEQSLKEGNYTENGTKTFLIKVNNETIGMVRSFDLEDESCLFDLRIKEAYRGKGRGAHAVKWLTDYLFTNYVHLIRIEGHTRHDNFAMRKTFHSCGYVKEAYHRSAWPQNDKLFDSVGYAVTKTDWFQNITTPIKDSVPY</sequence>
<dbReference type="EMBL" id="CAKJTJ010000004">
    <property type="protein sequence ID" value="CAG9620453.1"/>
    <property type="molecule type" value="Genomic_DNA"/>
</dbReference>
<dbReference type="SUPFAM" id="SSF55729">
    <property type="entry name" value="Acyl-CoA N-acyltransferases (Nat)"/>
    <property type="match status" value="1"/>
</dbReference>
<organism evidence="2 3">
    <name type="scientific">Sutcliffiella rhizosphaerae</name>
    <dbReference type="NCBI Taxonomy" id="2880967"/>
    <lineage>
        <taxon>Bacteria</taxon>
        <taxon>Bacillati</taxon>
        <taxon>Bacillota</taxon>
        <taxon>Bacilli</taxon>
        <taxon>Bacillales</taxon>
        <taxon>Bacillaceae</taxon>
        <taxon>Sutcliffiella</taxon>
    </lineage>
</organism>
<dbReference type="PANTHER" id="PTHR43415">
    <property type="entry name" value="SPERMIDINE N(1)-ACETYLTRANSFERASE"/>
    <property type="match status" value="1"/>
</dbReference>
<dbReference type="Pfam" id="PF00583">
    <property type="entry name" value="Acetyltransf_1"/>
    <property type="match status" value="1"/>
</dbReference>